<comment type="caution">
    <text evidence="6">The sequence shown here is derived from an EMBL/GenBank/DDBJ whole genome shotgun (WGS) entry which is preliminary data.</text>
</comment>
<gene>
    <name evidence="6" type="ORF">A2290_04715</name>
</gene>
<evidence type="ECO:0008006" key="8">
    <source>
        <dbReference type="Google" id="ProtNLM"/>
    </source>
</evidence>
<dbReference type="AlphaFoldDB" id="A0A1F4RYS0"/>
<evidence type="ECO:0000256" key="3">
    <source>
        <dbReference type="ARBA" id="ARBA00023054"/>
    </source>
</evidence>
<accession>A0A1F4RYS0</accession>
<name>A0A1F4RYS0_UNCSA</name>
<keyword evidence="4" id="KW-0233">DNA recombination</keyword>
<dbReference type="PANTHER" id="PTHR30563">
    <property type="entry name" value="DNA RECOMBINATION PROTEIN RMUC"/>
    <property type="match status" value="1"/>
</dbReference>
<evidence type="ECO:0000256" key="4">
    <source>
        <dbReference type="ARBA" id="ARBA00023172"/>
    </source>
</evidence>
<comment type="function">
    <text evidence="1">Involved in DNA recombination.</text>
</comment>
<reference evidence="6 7" key="1">
    <citation type="journal article" date="2016" name="Nat. Commun.">
        <title>Thousands of microbial genomes shed light on interconnected biogeochemical processes in an aquifer system.</title>
        <authorList>
            <person name="Anantharaman K."/>
            <person name="Brown C.T."/>
            <person name="Hug L.A."/>
            <person name="Sharon I."/>
            <person name="Castelle C.J."/>
            <person name="Probst A.J."/>
            <person name="Thomas B.C."/>
            <person name="Singh A."/>
            <person name="Wilkins M.J."/>
            <person name="Karaoz U."/>
            <person name="Brodie E.L."/>
            <person name="Williams K.H."/>
            <person name="Hubbard S.S."/>
            <person name="Banfield J.F."/>
        </authorList>
    </citation>
    <scope>NUCLEOTIDE SEQUENCE [LARGE SCALE GENOMIC DNA]</scope>
</reference>
<dbReference type="Pfam" id="PF02646">
    <property type="entry name" value="RmuC"/>
    <property type="match status" value="1"/>
</dbReference>
<comment type="similarity">
    <text evidence="2">Belongs to the RmuC family.</text>
</comment>
<dbReference type="GO" id="GO:0006310">
    <property type="term" value="P:DNA recombination"/>
    <property type="evidence" value="ECO:0007669"/>
    <property type="project" value="UniProtKB-KW"/>
</dbReference>
<keyword evidence="3 5" id="KW-0175">Coiled coil</keyword>
<dbReference type="PANTHER" id="PTHR30563:SF0">
    <property type="entry name" value="DNA RECOMBINATION PROTEIN RMUC"/>
    <property type="match status" value="1"/>
</dbReference>
<sequence length="363" mass="41716">MLIVAVALSFISILALGLIFYKLNSLQKSPHQDKDQQLNQQLEGIRNQVTLQMGQMNEQITKLYSDNQNILQKVNSDLTQTLQNVDKNVNSRLDNAAKVISDVHRKLGEVHQATEQVKELSRDISSLQEILRSPKIRGGMGELFLSDLLSQVLPPSRYQEQYRFKSREAVDAVIILKDLLIPIDSKFPLENFRKIIEVSSDTERLNAKKSFARDVKKHINDIKKKYILPDEGTADFALMYIPAENVYYEIIVKDENLDEDKSVFKFAMENKIFPVSPNSFYGYLQTILFGLRGMQIEEQAQEILRNISRLQVDFSKVLEDFIKMGTHLKNLTAAYDSTEKKIEKFETKIISLEEKQDPLKLGV</sequence>
<evidence type="ECO:0000313" key="7">
    <source>
        <dbReference type="Proteomes" id="UP000177905"/>
    </source>
</evidence>
<evidence type="ECO:0000313" key="6">
    <source>
        <dbReference type="EMBL" id="OGC13336.1"/>
    </source>
</evidence>
<evidence type="ECO:0000256" key="1">
    <source>
        <dbReference type="ARBA" id="ARBA00003416"/>
    </source>
</evidence>
<evidence type="ECO:0000256" key="5">
    <source>
        <dbReference type="SAM" id="Coils"/>
    </source>
</evidence>
<organism evidence="6 7">
    <name type="scientific">candidate division WOR-1 bacterium RIFOXYB2_FULL_36_35</name>
    <dbReference type="NCBI Taxonomy" id="1802578"/>
    <lineage>
        <taxon>Bacteria</taxon>
        <taxon>Bacillati</taxon>
        <taxon>Saganbacteria</taxon>
    </lineage>
</organism>
<dbReference type="Proteomes" id="UP000177905">
    <property type="component" value="Unassembled WGS sequence"/>
</dbReference>
<proteinExistence type="inferred from homology"/>
<dbReference type="InterPro" id="IPR003798">
    <property type="entry name" value="DNA_recombination_RmuC"/>
</dbReference>
<feature type="coiled-coil region" evidence="5">
    <location>
        <begin position="328"/>
        <end position="355"/>
    </location>
</feature>
<evidence type="ECO:0000256" key="2">
    <source>
        <dbReference type="ARBA" id="ARBA00009840"/>
    </source>
</evidence>
<protein>
    <recommendedName>
        <fullName evidence="8">DNA recombination protein RmuC</fullName>
    </recommendedName>
</protein>
<dbReference type="EMBL" id="MEUA01000058">
    <property type="protein sequence ID" value="OGC13336.1"/>
    <property type="molecule type" value="Genomic_DNA"/>
</dbReference>